<feature type="site" description="Transition state stabilizer" evidence="6">
    <location>
        <position position="238"/>
    </location>
</feature>
<dbReference type="EC" id="2.7.2.1" evidence="6"/>
<feature type="binding site" evidence="6">
    <location>
        <position position="14"/>
    </location>
    <ligand>
        <name>ATP</name>
        <dbReference type="ChEBI" id="CHEBI:30616"/>
    </ligand>
</feature>
<keyword evidence="6" id="KW-0460">Magnesium</keyword>
<dbReference type="Proteomes" id="UP000263040">
    <property type="component" value="Chromosome"/>
</dbReference>
<evidence type="ECO:0000256" key="5">
    <source>
        <dbReference type="ARBA" id="ARBA00022840"/>
    </source>
</evidence>
<comment type="pathway">
    <text evidence="6">Metabolic intermediate biosynthesis; acetyl-CoA biosynthesis; acetyl-CoA from acetate: step 1/2.</text>
</comment>
<keyword evidence="9" id="KW-1185">Reference proteome</keyword>
<evidence type="ECO:0000256" key="3">
    <source>
        <dbReference type="ARBA" id="ARBA00022741"/>
    </source>
</evidence>
<feature type="binding site" evidence="6">
    <location>
        <begin position="280"/>
        <end position="282"/>
    </location>
    <ligand>
        <name>ATP</name>
        <dbReference type="ChEBI" id="CHEBI:30616"/>
    </ligand>
</feature>
<evidence type="ECO:0000256" key="7">
    <source>
        <dbReference type="RuleBase" id="RU003835"/>
    </source>
</evidence>
<dbReference type="HAMAP" id="MF_00020">
    <property type="entry name" value="Acetate_kinase"/>
    <property type="match status" value="1"/>
</dbReference>
<dbReference type="PANTHER" id="PTHR21060">
    <property type="entry name" value="ACETATE KINASE"/>
    <property type="match status" value="1"/>
</dbReference>
<feature type="binding site" evidence="6">
    <location>
        <position position="90"/>
    </location>
    <ligand>
        <name>substrate</name>
    </ligand>
</feature>
<feature type="active site" description="Proton donor/acceptor" evidence="6">
    <location>
        <position position="147"/>
    </location>
</feature>
<dbReference type="GO" id="GO:0000287">
    <property type="term" value="F:magnesium ion binding"/>
    <property type="evidence" value="ECO:0007669"/>
    <property type="project" value="UniProtKB-UniRule"/>
</dbReference>
<evidence type="ECO:0000256" key="4">
    <source>
        <dbReference type="ARBA" id="ARBA00022777"/>
    </source>
</evidence>
<dbReference type="GO" id="GO:0005524">
    <property type="term" value="F:ATP binding"/>
    <property type="evidence" value="ECO:0007669"/>
    <property type="project" value="UniProtKB-KW"/>
</dbReference>
<comment type="function">
    <text evidence="6">Catalyzes the formation of acetyl phosphate from acetate and ATP. Can also catalyze the reverse reaction.</text>
</comment>
<feature type="binding site" evidence="6">
    <location>
        <begin position="328"/>
        <end position="332"/>
    </location>
    <ligand>
        <name>ATP</name>
        <dbReference type="ChEBI" id="CHEBI:30616"/>
    </ligand>
</feature>
<keyword evidence="5 6" id="KW-0067">ATP-binding</keyword>
<sequence>MLVFVLNAGSSSLKYQLINAKTAELKASGLVERIGIDGILKHEVGENKKLTFELPIPTHKEAIELVLRILTNDETKVINSIKEIQAIGHRVVHGGEFFKESTIINKDVIEKIEQLVPLAPLHNPAHLLGIRICQELMPNVPNVATFDTAFHQTMTKENFLYAVPYSDYTEHHLRKYGFHGTSHYYVSNEAVKILNKKDSKIIVCHLGNGSSVCAVRDGKSISTSMGLTPLEGLIMGTRSGDIDAGVIPYLMEKKGLTSNQILDYLNKKSGILGISGISSDLREVIKASKDGDIRSKITIEMLCNRIKKYLCSYAGLMGGVDAICFTAGIGENSDLIREKVCHGLEFMGIELDSEKNRVRELGNREISKKDSKTKIYIIPTNEELVIAKDTYNLVKSK</sequence>
<comment type="cofactor">
    <cofactor evidence="6">
        <name>Mg(2+)</name>
        <dbReference type="ChEBI" id="CHEBI:18420"/>
    </cofactor>
    <cofactor evidence="6">
        <name>Mn(2+)</name>
        <dbReference type="ChEBI" id="CHEBI:29035"/>
    </cofactor>
    <text evidence="6">Mg(2+). Can also accept Mn(2+).</text>
</comment>
<comment type="subunit">
    <text evidence="6">Homodimer.</text>
</comment>
<dbReference type="SUPFAM" id="SSF53067">
    <property type="entry name" value="Actin-like ATPase domain"/>
    <property type="match status" value="2"/>
</dbReference>
<dbReference type="GO" id="GO:0008776">
    <property type="term" value="F:acetate kinase activity"/>
    <property type="evidence" value="ECO:0007669"/>
    <property type="project" value="UniProtKB-UniRule"/>
</dbReference>
<dbReference type="AlphaFoldDB" id="A0AAD0WPW7"/>
<comment type="similarity">
    <text evidence="1 6 7">Belongs to the acetokinase family.</text>
</comment>
<keyword evidence="3 6" id="KW-0547">Nucleotide-binding</keyword>
<keyword evidence="6" id="KW-0963">Cytoplasm</keyword>
<evidence type="ECO:0000256" key="1">
    <source>
        <dbReference type="ARBA" id="ARBA00008748"/>
    </source>
</evidence>
<dbReference type="Pfam" id="PF00871">
    <property type="entry name" value="Acetate_kinase"/>
    <property type="match status" value="1"/>
</dbReference>
<proteinExistence type="inferred from homology"/>
<gene>
    <name evidence="8" type="primary">ackA2</name>
    <name evidence="6" type="synonym">ackA</name>
    <name evidence="8" type="ORF">ASUIS_0608</name>
</gene>
<dbReference type="CDD" id="cd24010">
    <property type="entry name" value="ASKHA_NBD_AcK_PK"/>
    <property type="match status" value="1"/>
</dbReference>
<protein>
    <recommendedName>
        <fullName evidence="6">Acetate kinase</fullName>
        <ecNumber evidence="6">2.7.2.1</ecNumber>
    </recommendedName>
    <alternativeName>
        <fullName evidence="6">Acetokinase</fullName>
    </alternativeName>
</protein>
<dbReference type="RefSeq" id="WP_118885670.1">
    <property type="nucleotide sequence ID" value="NZ_CP032100.1"/>
</dbReference>
<comment type="catalytic activity">
    <reaction evidence="6">
        <text>acetate + ATP = acetyl phosphate + ADP</text>
        <dbReference type="Rhea" id="RHEA:11352"/>
        <dbReference type="ChEBI" id="CHEBI:22191"/>
        <dbReference type="ChEBI" id="CHEBI:30089"/>
        <dbReference type="ChEBI" id="CHEBI:30616"/>
        <dbReference type="ChEBI" id="CHEBI:456216"/>
        <dbReference type="EC" id="2.7.2.1"/>
    </reaction>
</comment>
<dbReference type="InterPro" id="IPR043129">
    <property type="entry name" value="ATPase_NBD"/>
</dbReference>
<feature type="binding site" evidence="6">
    <location>
        <position position="382"/>
    </location>
    <ligand>
        <name>Mg(2+)</name>
        <dbReference type="ChEBI" id="CHEBI:18420"/>
    </ligand>
</feature>
<dbReference type="InterPro" id="IPR000890">
    <property type="entry name" value="Aliphatic_acid_kin_short-chain"/>
</dbReference>
<keyword evidence="6" id="KW-0479">Metal-binding</keyword>
<reference evidence="8 9" key="1">
    <citation type="submission" date="2018-08" db="EMBL/GenBank/DDBJ databases">
        <title>Complete genome of the Arcobacter suis type strain LMG 26152.</title>
        <authorList>
            <person name="Miller W.G."/>
            <person name="Yee E."/>
            <person name="Bono J.L."/>
        </authorList>
    </citation>
    <scope>NUCLEOTIDE SEQUENCE [LARGE SCALE GENOMIC DNA]</scope>
    <source>
        <strain evidence="8 9">CECT 7833</strain>
    </source>
</reference>
<feature type="site" description="Transition state stabilizer" evidence="6">
    <location>
        <position position="179"/>
    </location>
</feature>
<comment type="subcellular location">
    <subcellularLocation>
        <location evidence="6">Cytoplasm</location>
    </subcellularLocation>
</comment>
<dbReference type="GO" id="GO:0006083">
    <property type="term" value="P:acetate metabolic process"/>
    <property type="evidence" value="ECO:0007669"/>
    <property type="project" value="TreeGrafter"/>
</dbReference>
<evidence type="ECO:0000313" key="9">
    <source>
        <dbReference type="Proteomes" id="UP000263040"/>
    </source>
</evidence>
<dbReference type="NCBIfam" id="TIGR00016">
    <property type="entry name" value="ackA"/>
    <property type="match status" value="1"/>
</dbReference>
<accession>A0AAD0WPW7</accession>
<dbReference type="InterPro" id="IPR023865">
    <property type="entry name" value="Aliphatic_acid_kinase_CS"/>
</dbReference>
<dbReference type="EMBL" id="CP032100">
    <property type="protein sequence ID" value="AXX89114.1"/>
    <property type="molecule type" value="Genomic_DNA"/>
</dbReference>
<dbReference type="PROSITE" id="PS01076">
    <property type="entry name" value="ACETATE_KINASE_2"/>
    <property type="match status" value="1"/>
</dbReference>
<feature type="binding site" evidence="6">
    <location>
        <begin position="205"/>
        <end position="209"/>
    </location>
    <ligand>
        <name>ATP</name>
        <dbReference type="ChEBI" id="CHEBI:30616"/>
    </ligand>
</feature>
<dbReference type="PRINTS" id="PR00471">
    <property type="entry name" value="ACETATEKNASE"/>
</dbReference>
<name>A0AAD0WPW7_9BACT</name>
<dbReference type="InterPro" id="IPR004372">
    <property type="entry name" value="Ac/propionate_kinase"/>
</dbReference>
<keyword evidence="2 6" id="KW-0808">Transferase</keyword>
<evidence type="ECO:0000313" key="8">
    <source>
        <dbReference type="EMBL" id="AXX89114.1"/>
    </source>
</evidence>
<evidence type="ECO:0000256" key="6">
    <source>
        <dbReference type="HAMAP-Rule" id="MF_00020"/>
    </source>
</evidence>
<feature type="binding site" evidence="6">
    <location>
        <position position="7"/>
    </location>
    <ligand>
        <name>Mg(2+)</name>
        <dbReference type="ChEBI" id="CHEBI:18420"/>
    </ligand>
</feature>
<dbReference type="PANTHER" id="PTHR21060:SF15">
    <property type="entry name" value="ACETATE KINASE-RELATED"/>
    <property type="match status" value="1"/>
</dbReference>
<dbReference type="PIRSF" id="PIRSF000722">
    <property type="entry name" value="Acetate_prop_kin"/>
    <property type="match status" value="1"/>
</dbReference>
<organism evidence="8 9">
    <name type="scientific">Arcobacter suis CECT 7833</name>
    <dbReference type="NCBI Taxonomy" id="663365"/>
    <lineage>
        <taxon>Bacteria</taxon>
        <taxon>Pseudomonadati</taxon>
        <taxon>Campylobacterota</taxon>
        <taxon>Epsilonproteobacteria</taxon>
        <taxon>Campylobacterales</taxon>
        <taxon>Arcobacteraceae</taxon>
        <taxon>Arcobacter</taxon>
    </lineage>
</organism>
<dbReference type="KEGG" id="asui:ASUIS_0608"/>
<keyword evidence="4 6" id="KW-0418">Kinase</keyword>
<dbReference type="Gene3D" id="3.30.420.40">
    <property type="match status" value="2"/>
</dbReference>
<evidence type="ECO:0000256" key="2">
    <source>
        <dbReference type="ARBA" id="ARBA00022679"/>
    </source>
</evidence>
<dbReference type="GO" id="GO:0005737">
    <property type="term" value="C:cytoplasm"/>
    <property type="evidence" value="ECO:0007669"/>
    <property type="project" value="UniProtKB-SubCell"/>
</dbReference>
<dbReference type="GO" id="GO:0006085">
    <property type="term" value="P:acetyl-CoA biosynthetic process"/>
    <property type="evidence" value="ECO:0007669"/>
    <property type="project" value="UniProtKB-UniRule"/>
</dbReference>